<evidence type="ECO:0000313" key="1">
    <source>
        <dbReference type="EMBL" id="AUO14883.1"/>
    </source>
</evidence>
<reference evidence="1" key="2">
    <citation type="journal article" date="2018" name="Genome Announc.">
        <title>First Report of a Complete Genome Sequence of White spot syndrome virus from India.</title>
        <authorList>
            <person name="Vinaya Kumar K."/>
            <person name="Shekhar M.S."/>
            <person name="Otta S.K."/>
            <person name="Karthic K."/>
            <person name="Ashok Kumar J."/>
            <person name="Gopikrishna G."/>
            <person name="Vijayan K.K."/>
        </authorList>
    </citation>
    <scope>NUCLEOTIDE SEQUENCE</scope>
    <source>
        <strain evidence="1">IN_AP4RU</strain>
    </source>
</reference>
<proteinExistence type="predicted"/>
<accession>A0A2I6SBE4</accession>
<reference evidence="1" key="1">
    <citation type="submission" date="2017-12" db="EMBL/GenBank/DDBJ databases">
        <authorList>
            <person name="Katneni V.K."/>
            <person name="Shekhar M.S."/>
            <person name="Otta S.K."/>
            <person name="Karthic K."/>
            <person name="Jangam A.K."/>
            <person name="Gopikrishna G."/>
            <person name="Vijayan K.K."/>
        </authorList>
    </citation>
    <scope>NUCLEOTIDE SEQUENCE [LARGE SCALE GENOMIC DNA]</scope>
    <source>
        <strain evidence="1">IN_AP4RU</strain>
    </source>
</reference>
<organism evidence="1">
    <name type="scientific">White spot syndrome virus</name>
    <dbReference type="NCBI Taxonomy" id="342409"/>
    <lineage>
        <taxon>Viruses</taxon>
        <taxon>Viruses incertae sedis</taxon>
        <taxon>Naldaviricetes</taxon>
        <taxon>Nimaviridae</taxon>
        <taxon>Whispovirus</taxon>
    </lineage>
</organism>
<sequence length="52" mass="5808">MSSLEGGPLASQCQIAPEMTAPETYINFILFLEHVFLETDTSRKVGHSLLFH</sequence>
<dbReference type="Proteomes" id="UP000267352">
    <property type="component" value="Segment"/>
</dbReference>
<protein>
    <submittedName>
        <fullName evidence="1">WSSV007</fullName>
    </submittedName>
</protein>
<dbReference type="EMBL" id="MG702567">
    <property type="protein sequence ID" value="AUO14883.1"/>
    <property type="molecule type" value="Genomic_DNA"/>
</dbReference>
<name>A0A2I6SBE4_9VIRU</name>